<protein>
    <submittedName>
        <fullName evidence="1">Uncharacterized protein</fullName>
    </submittedName>
</protein>
<reference evidence="1 2" key="1">
    <citation type="journal article" date="2021" name="Sci. Rep.">
        <title>The genome of the diatom Chaetoceros tenuissimus carries an ancient integrated fragment of an extant virus.</title>
        <authorList>
            <person name="Hongo Y."/>
            <person name="Kimura K."/>
            <person name="Takaki Y."/>
            <person name="Yoshida Y."/>
            <person name="Baba S."/>
            <person name="Kobayashi G."/>
            <person name="Nagasaki K."/>
            <person name="Hano T."/>
            <person name="Tomaru Y."/>
        </authorList>
    </citation>
    <scope>NUCLEOTIDE SEQUENCE [LARGE SCALE GENOMIC DNA]</scope>
    <source>
        <strain evidence="1 2">NIES-3715</strain>
    </source>
</reference>
<dbReference type="PANTHER" id="PTHR32301:SF6">
    <property type="entry name" value="GOLVESIN-RELATED"/>
    <property type="match status" value="1"/>
</dbReference>
<organism evidence="1 2">
    <name type="scientific">Chaetoceros tenuissimus</name>
    <dbReference type="NCBI Taxonomy" id="426638"/>
    <lineage>
        <taxon>Eukaryota</taxon>
        <taxon>Sar</taxon>
        <taxon>Stramenopiles</taxon>
        <taxon>Ochrophyta</taxon>
        <taxon>Bacillariophyta</taxon>
        <taxon>Coscinodiscophyceae</taxon>
        <taxon>Chaetocerotophycidae</taxon>
        <taxon>Chaetocerotales</taxon>
        <taxon>Chaetocerotaceae</taxon>
        <taxon>Chaetoceros</taxon>
    </lineage>
</organism>
<proteinExistence type="predicted"/>
<dbReference type="PANTHER" id="PTHR32301">
    <property type="entry name" value="COUNTIN RECEPTOR CNR3-RELATED"/>
    <property type="match status" value="1"/>
</dbReference>
<name>A0AAD3H9D8_9STRA</name>
<evidence type="ECO:0000313" key="2">
    <source>
        <dbReference type="Proteomes" id="UP001054902"/>
    </source>
</evidence>
<dbReference type="EMBL" id="BLLK01000047">
    <property type="protein sequence ID" value="GFH54784.1"/>
    <property type="molecule type" value="Genomic_DNA"/>
</dbReference>
<accession>A0AAD3H9D8</accession>
<evidence type="ECO:0000313" key="1">
    <source>
        <dbReference type="EMBL" id="GFH54784.1"/>
    </source>
</evidence>
<dbReference type="Proteomes" id="UP001054902">
    <property type="component" value="Unassembled WGS sequence"/>
</dbReference>
<dbReference type="InterPro" id="IPR053259">
    <property type="entry name" value="Golvesin-related_Golgi"/>
</dbReference>
<keyword evidence="2" id="KW-1185">Reference proteome</keyword>
<gene>
    <name evidence="1" type="ORF">CTEN210_11260</name>
</gene>
<sequence length="320" mass="37817">MFQEPQDEFGFERPAQKRHSFQKYFYLFGIALAYYVLFYEADGVESKVDDSLHGLDPNQYHGRYPHSLLTLFFPYTLLRDVVLDQPVSDSDIPFFWHVHNSDEKVYKNILKGCYGLQLIELNDVDSIKEAKELEIVKGLDRYKHVITSPFVRETSEIFTTDHFGRMICFFRHPIDYDLHPSLPVFEAKDNWMTRLLSNWHKDEITFKELGVAKHVVRQCCLMGEMDKMKTSIIRIAEHMNWIFANGMSDEAGQQCIDNALEGFPSEKWADHDSPAWQSFYKFNRFDAELYELSQSTWRHQIQTIIPWKLQVSRNQTDEDE</sequence>
<comment type="caution">
    <text evidence="1">The sequence shown here is derived from an EMBL/GenBank/DDBJ whole genome shotgun (WGS) entry which is preliminary data.</text>
</comment>
<dbReference type="AlphaFoldDB" id="A0AAD3H9D8"/>